<dbReference type="AlphaFoldDB" id="A0A090FB29"/>
<dbReference type="InterPro" id="IPR036663">
    <property type="entry name" value="Fumarylacetoacetase_C_sf"/>
</dbReference>
<sequence length="69" mass="7481">MFDTQKARAASRLLVTHWDNGTRLGAIPETVRPGQVVITGTCVKPIEVEPGDEVTGDLGKFGRVSVRFV</sequence>
<protein>
    <recommendedName>
        <fullName evidence="3">2-keto-4-pentenoate hydratase</fullName>
    </recommendedName>
</protein>
<dbReference type="Proteomes" id="UP000046373">
    <property type="component" value="Unassembled WGS sequence"/>
</dbReference>
<dbReference type="Gene3D" id="3.90.850.10">
    <property type="entry name" value="Fumarylacetoacetase-like, C-terminal domain"/>
    <property type="match status" value="1"/>
</dbReference>
<dbReference type="GO" id="GO:0003824">
    <property type="term" value="F:catalytic activity"/>
    <property type="evidence" value="ECO:0007669"/>
    <property type="project" value="InterPro"/>
</dbReference>
<reference evidence="1 2" key="1">
    <citation type="submission" date="2014-08" db="EMBL/GenBank/DDBJ databases">
        <authorList>
            <person name="Moulin Lionel"/>
        </authorList>
    </citation>
    <scope>NUCLEOTIDE SEQUENCE [LARGE SCALE GENOMIC DNA]</scope>
</reference>
<organism evidence="1 2">
    <name type="scientific">Mesorhizobium plurifarium</name>
    <dbReference type="NCBI Taxonomy" id="69974"/>
    <lineage>
        <taxon>Bacteria</taxon>
        <taxon>Pseudomonadati</taxon>
        <taxon>Pseudomonadota</taxon>
        <taxon>Alphaproteobacteria</taxon>
        <taxon>Hyphomicrobiales</taxon>
        <taxon>Phyllobacteriaceae</taxon>
        <taxon>Mesorhizobium</taxon>
    </lineage>
</organism>
<dbReference type="GeneID" id="31892037"/>
<name>A0A090FB29_MESPL</name>
<dbReference type="EMBL" id="CCNB01000026">
    <property type="protein sequence ID" value="CDX41161.1"/>
    <property type="molecule type" value="Genomic_DNA"/>
</dbReference>
<accession>A0A090FB29</accession>
<evidence type="ECO:0000313" key="1">
    <source>
        <dbReference type="EMBL" id="CDX41161.1"/>
    </source>
</evidence>
<evidence type="ECO:0008006" key="3">
    <source>
        <dbReference type="Google" id="ProtNLM"/>
    </source>
</evidence>
<proteinExistence type="predicted"/>
<evidence type="ECO:0000313" key="2">
    <source>
        <dbReference type="Proteomes" id="UP000046373"/>
    </source>
</evidence>
<gene>
    <name evidence="1" type="ORF">MPLDJ20_320040</name>
</gene>
<dbReference type="SUPFAM" id="SSF56529">
    <property type="entry name" value="FAH"/>
    <property type="match status" value="1"/>
</dbReference>